<protein>
    <submittedName>
        <fullName evidence="3">Lytic transglycosylase</fullName>
    </submittedName>
</protein>
<gene>
    <name evidence="3" type="ORF">DDE23_07715</name>
</gene>
<evidence type="ECO:0000313" key="3">
    <source>
        <dbReference type="EMBL" id="PVE48018.1"/>
    </source>
</evidence>
<feature type="domain" description="Transglycosylase SLT" evidence="2">
    <location>
        <begin position="10"/>
        <end position="194"/>
    </location>
</feature>
<dbReference type="OrthoDB" id="9789144at2"/>
<dbReference type="RefSeq" id="WP_107751392.1">
    <property type="nucleotide sequence ID" value="NZ_QBKF01000004.1"/>
</dbReference>
<keyword evidence="4" id="KW-1185">Reference proteome</keyword>
<feature type="signal peptide" evidence="1">
    <location>
        <begin position="1"/>
        <end position="18"/>
    </location>
</feature>
<evidence type="ECO:0000256" key="1">
    <source>
        <dbReference type="SAM" id="SignalP"/>
    </source>
</evidence>
<dbReference type="Pfam" id="PF19489">
    <property type="entry name" value="SLT_4"/>
    <property type="match status" value="1"/>
</dbReference>
<reference evidence="3 4" key="1">
    <citation type="journal article" date="2011" name="Syst. Appl. Microbiol.">
        <title>Defluviimonas denitrificans gen. nov., sp. nov., and Pararhodobacter aggregans gen. nov., sp. nov., non-phototrophic Rhodobacteraceae from the biofilter of a marine aquaculture.</title>
        <authorList>
            <person name="Foesel B.U."/>
            <person name="Drake H.L."/>
            <person name="Schramm A."/>
        </authorList>
    </citation>
    <scope>NUCLEOTIDE SEQUENCE [LARGE SCALE GENOMIC DNA]</scope>
    <source>
        <strain evidence="3 4">D1-19</strain>
    </source>
</reference>
<accession>A0A2T7UTW2</accession>
<feature type="chain" id="PRO_5015607916" evidence="1">
    <location>
        <begin position="19"/>
        <end position="197"/>
    </location>
</feature>
<dbReference type="Proteomes" id="UP000244810">
    <property type="component" value="Unassembled WGS sequence"/>
</dbReference>
<dbReference type="CDD" id="cd00442">
    <property type="entry name" value="Lyz-like"/>
    <property type="match status" value="1"/>
</dbReference>
<dbReference type="EMBL" id="QDDR01000003">
    <property type="protein sequence ID" value="PVE48018.1"/>
    <property type="molecule type" value="Genomic_DNA"/>
</dbReference>
<sequence length="197" mass="22130">MSSVPRLAAAVLALSVLAACGGRDHAPPRNLDDACALADERPAYLRAMRDTERRWDVPVPVQMAIIHAESRFRGDARTPHRYALGVIPMGRQSSAYGYSQALDGTWEEYQSDTRNRRASRDDIRDATDFIGWYSSLSAQRNGIPPTDARNLYLAYHEGHTGYARGSYQNQAWLLRVADRVADRAVMYDTQLRACGRR</sequence>
<dbReference type="InterPro" id="IPR045795">
    <property type="entry name" value="SLT_4"/>
</dbReference>
<evidence type="ECO:0000313" key="4">
    <source>
        <dbReference type="Proteomes" id="UP000244810"/>
    </source>
</evidence>
<keyword evidence="1" id="KW-0732">Signal</keyword>
<dbReference type="AlphaFoldDB" id="A0A2T7UTW2"/>
<organism evidence="3 4">
    <name type="scientific">Pararhodobacter aggregans</name>
    <dbReference type="NCBI Taxonomy" id="404875"/>
    <lineage>
        <taxon>Bacteria</taxon>
        <taxon>Pseudomonadati</taxon>
        <taxon>Pseudomonadota</taxon>
        <taxon>Alphaproteobacteria</taxon>
        <taxon>Rhodobacterales</taxon>
        <taxon>Paracoccaceae</taxon>
        <taxon>Pararhodobacter</taxon>
    </lineage>
</organism>
<dbReference type="SUPFAM" id="SSF53955">
    <property type="entry name" value="Lysozyme-like"/>
    <property type="match status" value="1"/>
</dbReference>
<dbReference type="Gene3D" id="1.10.530.10">
    <property type="match status" value="1"/>
</dbReference>
<dbReference type="PROSITE" id="PS51257">
    <property type="entry name" value="PROKAR_LIPOPROTEIN"/>
    <property type="match status" value="1"/>
</dbReference>
<evidence type="ECO:0000259" key="2">
    <source>
        <dbReference type="Pfam" id="PF19489"/>
    </source>
</evidence>
<name>A0A2T7UTW2_9RHOB</name>
<proteinExistence type="predicted"/>
<comment type="caution">
    <text evidence="3">The sequence shown here is derived from an EMBL/GenBank/DDBJ whole genome shotgun (WGS) entry which is preliminary data.</text>
</comment>
<dbReference type="InterPro" id="IPR023346">
    <property type="entry name" value="Lysozyme-like_dom_sf"/>
</dbReference>